<accession>A0ABZ2ISK1</accession>
<reference evidence="1 2" key="1">
    <citation type="submission" date="2024-03" db="EMBL/GenBank/DDBJ databases">
        <title>Phenotype and Genome Characterization of a Sulfate-Reducing Bacterium Pseudodesulfovibrio sp. strain 5S69, isolated from Petroleum Reservoir in Tatarstan (Russia).</title>
        <authorList>
            <person name="Bidzhieva S.K."/>
            <person name="Kadnikov V."/>
            <person name="Tourova T.P."/>
            <person name="Samigullina S.R."/>
            <person name="Sokolova D.S."/>
            <person name="Poltaraus A.B."/>
            <person name="Avtukh A.N."/>
            <person name="Tereshina V.M."/>
            <person name="Mardanov A.V."/>
            <person name="Nazina T.N."/>
        </authorList>
    </citation>
    <scope>NUCLEOTIDE SEQUENCE [LARGE SCALE GENOMIC DNA]</scope>
    <source>
        <strain evidence="1 2">5S69</strain>
    </source>
</reference>
<organism evidence="1 2">
    <name type="scientific">Pseudodesulfovibrio methanolicus</name>
    <dbReference type="NCBI Taxonomy" id="3126690"/>
    <lineage>
        <taxon>Bacteria</taxon>
        <taxon>Pseudomonadati</taxon>
        <taxon>Thermodesulfobacteriota</taxon>
        <taxon>Desulfovibrionia</taxon>
        <taxon>Desulfovibrionales</taxon>
        <taxon>Desulfovibrionaceae</taxon>
    </lineage>
</organism>
<dbReference type="Proteomes" id="UP001385389">
    <property type="component" value="Chromosome"/>
</dbReference>
<gene>
    <name evidence="1" type="ORF">V8V93_14710</name>
</gene>
<proteinExistence type="predicted"/>
<sequence length="154" mass="18109">MSLIFELGLDDEPERADQVRAYRQELDCRLKEFESPYKPPYSHDLAYFQRLSPLVKWNAYYSGNSHNLITHQLCLVNWCVLPGTDPEPVAWDVLMQLCRRTGEDLWRADVPGLEEREWSRFAVPNCPLHVIEDAQSEEDEEVDFHGVFEKMNHE</sequence>
<keyword evidence="2" id="KW-1185">Reference proteome</keyword>
<evidence type="ECO:0000313" key="2">
    <source>
        <dbReference type="Proteomes" id="UP001385389"/>
    </source>
</evidence>
<protein>
    <submittedName>
        <fullName evidence="1">Uncharacterized protein</fullName>
    </submittedName>
</protein>
<dbReference type="EMBL" id="CP146609">
    <property type="protein sequence ID" value="WWX21686.1"/>
    <property type="molecule type" value="Genomic_DNA"/>
</dbReference>
<evidence type="ECO:0000313" key="1">
    <source>
        <dbReference type="EMBL" id="WWX21686.1"/>
    </source>
</evidence>
<dbReference type="RefSeq" id="WP_338667350.1">
    <property type="nucleotide sequence ID" value="NZ_CP146609.1"/>
</dbReference>
<name>A0ABZ2ISK1_9BACT</name>